<dbReference type="AlphaFoldDB" id="A0AAV5MK08"/>
<accession>A0AAV5MK08</accession>
<evidence type="ECO:0000313" key="2">
    <source>
        <dbReference type="Proteomes" id="UP001054252"/>
    </source>
</evidence>
<dbReference type="Proteomes" id="UP001054252">
    <property type="component" value="Unassembled WGS sequence"/>
</dbReference>
<sequence>MKEMARWQTNNFTNHCWHQGFQEDIIFILGNQLKPKEESKN</sequence>
<name>A0AAV5MK08_9ROSI</name>
<protein>
    <submittedName>
        <fullName evidence="1">Uncharacterized protein</fullName>
    </submittedName>
</protein>
<reference evidence="1 2" key="1">
    <citation type="journal article" date="2021" name="Commun. Biol.">
        <title>The genome of Shorea leprosula (Dipterocarpaceae) highlights the ecological relevance of drought in aseasonal tropical rainforests.</title>
        <authorList>
            <person name="Ng K.K.S."/>
            <person name="Kobayashi M.J."/>
            <person name="Fawcett J.A."/>
            <person name="Hatakeyama M."/>
            <person name="Paape T."/>
            <person name="Ng C.H."/>
            <person name="Ang C.C."/>
            <person name="Tnah L.H."/>
            <person name="Lee C.T."/>
            <person name="Nishiyama T."/>
            <person name="Sese J."/>
            <person name="O'Brien M.J."/>
            <person name="Copetti D."/>
            <person name="Mohd Noor M.I."/>
            <person name="Ong R.C."/>
            <person name="Putra M."/>
            <person name="Sireger I.Z."/>
            <person name="Indrioko S."/>
            <person name="Kosugi Y."/>
            <person name="Izuno A."/>
            <person name="Isagi Y."/>
            <person name="Lee S.L."/>
            <person name="Shimizu K.K."/>
        </authorList>
    </citation>
    <scope>NUCLEOTIDE SEQUENCE [LARGE SCALE GENOMIC DNA]</scope>
    <source>
        <strain evidence="1">214</strain>
    </source>
</reference>
<gene>
    <name evidence="1" type="ORF">SLEP1_g56598</name>
</gene>
<proteinExistence type="predicted"/>
<keyword evidence="2" id="KW-1185">Reference proteome</keyword>
<dbReference type="EMBL" id="BPVZ01000324">
    <property type="protein sequence ID" value="GKV49875.1"/>
    <property type="molecule type" value="Genomic_DNA"/>
</dbReference>
<evidence type="ECO:0000313" key="1">
    <source>
        <dbReference type="EMBL" id="GKV49875.1"/>
    </source>
</evidence>
<organism evidence="1 2">
    <name type="scientific">Rubroshorea leprosula</name>
    <dbReference type="NCBI Taxonomy" id="152421"/>
    <lineage>
        <taxon>Eukaryota</taxon>
        <taxon>Viridiplantae</taxon>
        <taxon>Streptophyta</taxon>
        <taxon>Embryophyta</taxon>
        <taxon>Tracheophyta</taxon>
        <taxon>Spermatophyta</taxon>
        <taxon>Magnoliopsida</taxon>
        <taxon>eudicotyledons</taxon>
        <taxon>Gunneridae</taxon>
        <taxon>Pentapetalae</taxon>
        <taxon>rosids</taxon>
        <taxon>malvids</taxon>
        <taxon>Malvales</taxon>
        <taxon>Dipterocarpaceae</taxon>
        <taxon>Rubroshorea</taxon>
    </lineage>
</organism>
<comment type="caution">
    <text evidence="1">The sequence shown here is derived from an EMBL/GenBank/DDBJ whole genome shotgun (WGS) entry which is preliminary data.</text>
</comment>